<proteinExistence type="inferred from homology"/>
<sequence>MALTINNISIVHWFPHVEKHRCGYCKSENGSISYGMWADSMTVNDYQNLIDRGWRRSGRYCYKPIMNEICCPQYTIRCNALNFKMSKSQKKIIKKINRFLKDEILHKDVTLRDSEAEGDHEESTIILKERPKINFDYKTLGKTVNEVSAYLSDSQVPSSSSSKTNSISSDSNQLPKDERVSKKVKTINTTSNITTTTVKKGLGADPSKLPCKKAKLLRIEKKQQKMQEKGLNYVRANVKNEVKSLEQLLYDFPENCGDKLKIKLVNLNRSEDTSDDCDVEYEVYKKYQMRIHNDPPEKCSKLTFLRFLVNSPLKIKLERMNTSHETFEISRKLYTKYQVFIHGDDESDCDDDQFIDFLVDSPLKLQRWSNDDDIGFGSFHQQYWLNDKLIAVGVIDILPKCVSSVYFFYDPDYRSLTLGTYGSLREIDFTRKLYQSIPSIKYYYMGFYIHSCPKMRYKGRLVPSDLLCPVTYKWYPITECIPKLEQSKYCRFNEDPKAVDEDACTSNDIDQIKVYVSDGYVKFKSYVHRNRERKVFTNIGKLVGRKCIETFLFVESTH</sequence>
<dbReference type="GO" id="GO:0005737">
    <property type="term" value="C:cytoplasm"/>
    <property type="evidence" value="ECO:0007669"/>
    <property type="project" value="TreeGrafter"/>
</dbReference>
<dbReference type="SUPFAM" id="SSF55729">
    <property type="entry name" value="Acyl-CoA N-acyltransferases (Nat)"/>
    <property type="match status" value="1"/>
</dbReference>
<dbReference type="PANTHER" id="PTHR21367:SF1">
    <property type="entry name" value="ARGINYL-TRNA--PROTEIN TRANSFERASE 1"/>
    <property type="match status" value="1"/>
</dbReference>
<dbReference type="Pfam" id="PF04376">
    <property type="entry name" value="ATE_N"/>
    <property type="match status" value="1"/>
</dbReference>
<dbReference type="InterPro" id="IPR007472">
    <property type="entry name" value="N-end_Aminoacyl_Trfase_C"/>
</dbReference>
<feature type="domain" description="N-end rule aminoacyl transferase C-terminal" evidence="8">
    <location>
        <begin position="332"/>
        <end position="468"/>
    </location>
</feature>
<keyword evidence="3 5" id="KW-0833">Ubl conjugation pathway</keyword>
<dbReference type="EMBL" id="JASPKY010000219">
    <property type="protein sequence ID" value="KAK9719463.1"/>
    <property type="molecule type" value="Genomic_DNA"/>
</dbReference>
<evidence type="ECO:0000259" key="8">
    <source>
        <dbReference type="Pfam" id="PF04377"/>
    </source>
</evidence>
<dbReference type="GO" id="GO:0004057">
    <property type="term" value="F:arginyl-tRNA--protein transferase activity"/>
    <property type="evidence" value="ECO:0007669"/>
    <property type="project" value="UniProtKB-EC"/>
</dbReference>
<evidence type="ECO:0000313" key="9">
    <source>
        <dbReference type="EMBL" id="KAK9719463.1"/>
    </source>
</evidence>
<comment type="function">
    <text evidence="5">Involved in the post-translational conjugation of arginine to the N-terminal aspartate or glutamate of a protein. This arginylation is required for degradation of the protein via the ubiquitin pathway.</text>
</comment>
<keyword evidence="2 5" id="KW-0808">Transferase</keyword>
<comment type="catalytic activity">
    <reaction evidence="5">
        <text>an N-terminal L-alpha-aminoacyl-[protein] + L-arginyl-tRNA(Arg) = an N-terminal L-arginyl-L-aminoacyl-[protein] + tRNA(Arg) + H(+)</text>
        <dbReference type="Rhea" id="RHEA:10208"/>
        <dbReference type="Rhea" id="RHEA-COMP:9658"/>
        <dbReference type="Rhea" id="RHEA-COMP:9673"/>
        <dbReference type="Rhea" id="RHEA-COMP:10636"/>
        <dbReference type="Rhea" id="RHEA-COMP:10638"/>
        <dbReference type="ChEBI" id="CHEBI:15378"/>
        <dbReference type="ChEBI" id="CHEBI:78442"/>
        <dbReference type="ChEBI" id="CHEBI:78513"/>
        <dbReference type="ChEBI" id="CHEBI:78597"/>
        <dbReference type="ChEBI" id="CHEBI:83562"/>
        <dbReference type="EC" id="2.3.2.8"/>
    </reaction>
</comment>
<dbReference type="AlphaFoldDB" id="A0AAW1KK20"/>
<evidence type="ECO:0000256" key="4">
    <source>
        <dbReference type="ARBA" id="ARBA00023315"/>
    </source>
</evidence>
<organism evidence="9 10">
    <name type="scientific">Popillia japonica</name>
    <name type="common">Japanese beetle</name>
    <dbReference type="NCBI Taxonomy" id="7064"/>
    <lineage>
        <taxon>Eukaryota</taxon>
        <taxon>Metazoa</taxon>
        <taxon>Ecdysozoa</taxon>
        <taxon>Arthropoda</taxon>
        <taxon>Hexapoda</taxon>
        <taxon>Insecta</taxon>
        <taxon>Pterygota</taxon>
        <taxon>Neoptera</taxon>
        <taxon>Endopterygota</taxon>
        <taxon>Coleoptera</taxon>
        <taxon>Polyphaga</taxon>
        <taxon>Scarabaeiformia</taxon>
        <taxon>Scarabaeidae</taxon>
        <taxon>Rutelinae</taxon>
        <taxon>Popillia</taxon>
    </lineage>
</organism>
<evidence type="ECO:0000313" key="10">
    <source>
        <dbReference type="Proteomes" id="UP001458880"/>
    </source>
</evidence>
<keyword evidence="10" id="KW-1185">Reference proteome</keyword>
<evidence type="ECO:0000256" key="3">
    <source>
        <dbReference type="ARBA" id="ARBA00022786"/>
    </source>
</evidence>
<protein>
    <recommendedName>
        <fullName evidence="5">Arginyl-tRNA--protein transferase 1</fullName>
        <shortName evidence="5">Arginyltransferase 1</shortName>
        <shortName evidence="5">R-transferase 1</shortName>
        <ecNumber evidence="5">2.3.2.8</ecNumber>
    </recommendedName>
    <alternativeName>
        <fullName evidence="5">Arginine-tRNA--protein transferase 1</fullName>
    </alternativeName>
</protein>
<dbReference type="InterPro" id="IPR016181">
    <property type="entry name" value="Acyl_CoA_acyltransferase"/>
</dbReference>
<dbReference type="Pfam" id="PF04377">
    <property type="entry name" value="ATE_C"/>
    <property type="match status" value="1"/>
</dbReference>
<dbReference type="InterPro" id="IPR030700">
    <property type="entry name" value="N-end_Aminoacyl_Trfase"/>
</dbReference>
<name>A0AAW1KK20_POPJA</name>
<evidence type="ECO:0000256" key="5">
    <source>
        <dbReference type="PIRNR" id="PIRNR037207"/>
    </source>
</evidence>
<evidence type="ECO:0000256" key="2">
    <source>
        <dbReference type="ARBA" id="ARBA00022679"/>
    </source>
</evidence>
<keyword evidence="4 5" id="KW-0012">Acyltransferase</keyword>
<dbReference type="InterPro" id="IPR017137">
    <property type="entry name" value="Arg-tRNA-P_Trfase_1_euk"/>
</dbReference>
<dbReference type="EC" id="2.3.2.8" evidence="5"/>
<comment type="caution">
    <text evidence="9">The sequence shown here is derived from an EMBL/GenBank/DDBJ whole genome shotgun (WGS) entry which is preliminary data.</text>
</comment>
<evidence type="ECO:0000259" key="7">
    <source>
        <dbReference type="Pfam" id="PF04376"/>
    </source>
</evidence>
<feature type="region of interest" description="Disordered" evidence="6">
    <location>
        <begin position="152"/>
        <end position="181"/>
    </location>
</feature>
<comment type="similarity">
    <text evidence="1 5">Belongs to the R-transferase family.</text>
</comment>
<dbReference type="PANTHER" id="PTHR21367">
    <property type="entry name" value="ARGININE-TRNA-PROTEIN TRANSFERASE 1"/>
    <property type="match status" value="1"/>
</dbReference>
<gene>
    <name evidence="9" type="ORF">QE152_g22613</name>
</gene>
<evidence type="ECO:0000256" key="6">
    <source>
        <dbReference type="SAM" id="MobiDB-lite"/>
    </source>
</evidence>
<reference evidence="9 10" key="1">
    <citation type="journal article" date="2024" name="BMC Genomics">
        <title>De novo assembly and annotation of Popillia japonica's genome with initial clues to its potential as an invasive pest.</title>
        <authorList>
            <person name="Cucini C."/>
            <person name="Boschi S."/>
            <person name="Funari R."/>
            <person name="Cardaioli E."/>
            <person name="Iannotti N."/>
            <person name="Marturano G."/>
            <person name="Paoli F."/>
            <person name="Bruttini M."/>
            <person name="Carapelli A."/>
            <person name="Frati F."/>
            <person name="Nardi F."/>
        </authorList>
    </citation>
    <scope>NUCLEOTIDE SEQUENCE [LARGE SCALE GENOMIC DNA]</scope>
    <source>
        <strain evidence="9">DMR45628</strain>
    </source>
</reference>
<accession>A0AAW1KK20</accession>
<dbReference type="InterPro" id="IPR007471">
    <property type="entry name" value="N-end_Aminoacyl_Trfase_N"/>
</dbReference>
<dbReference type="Proteomes" id="UP001458880">
    <property type="component" value="Unassembled WGS sequence"/>
</dbReference>
<dbReference type="PIRSF" id="PIRSF037207">
    <property type="entry name" value="ATE1_euk"/>
    <property type="match status" value="1"/>
</dbReference>
<feature type="compositionally biased region" description="Low complexity" evidence="6">
    <location>
        <begin position="152"/>
        <end position="171"/>
    </location>
</feature>
<evidence type="ECO:0000256" key="1">
    <source>
        <dbReference type="ARBA" id="ARBA00009991"/>
    </source>
</evidence>
<feature type="domain" description="N-end aminoacyl transferase N-terminal" evidence="7">
    <location>
        <begin position="20"/>
        <end position="91"/>
    </location>
</feature>